<proteinExistence type="predicted"/>
<dbReference type="AlphaFoldDB" id="A0A6I2UI06"/>
<dbReference type="GeneID" id="96779147"/>
<dbReference type="Proteomes" id="UP000433181">
    <property type="component" value="Unassembled WGS sequence"/>
</dbReference>
<gene>
    <name evidence="1" type="ORF">FYJ84_09460</name>
</gene>
<dbReference type="EMBL" id="VUNR01000018">
    <property type="protein sequence ID" value="MSU09210.1"/>
    <property type="molecule type" value="Genomic_DNA"/>
</dbReference>
<accession>A0A6I2UI06</accession>
<organism evidence="1 2">
    <name type="scientific">Anaerovibrio slackiae</name>
    <dbReference type="NCBI Taxonomy" id="2652309"/>
    <lineage>
        <taxon>Bacteria</taxon>
        <taxon>Bacillati</taxon>
        <taxon>Bacillota</taxon>
        <taxon>Negativicutes</taxon>
        <taxon>Selenomonadales</taxon>
        <taxon>Selenomonadaceae</taxon>
        <taxon>Anaerovibrio</taxon>
    </lineage>
</organism>
<evidence type="ECO:0000313" key="2">
    <source>
        <dbReference type="Proteomes" id="UP000433181"/>
    </source>
</evidence>
<name>A0A6I2UI06_9FIRM</name>
<dbReference type="RefSeq" id="WP_154407378.1">
    <property type="nucleotide sequence ID" value="NZ_VUNR01000018.1"/>
</dbReference>
<dbReference type="SUPFAM" id="SSF69279">
    <property type="entry name" value="Phage tail proteins"/>
    <property type="match status" value="1"/>
</dbReference>
<sequence length="375" mass="43025">MAVKAFEILKDWLQSLEPGTKLSRRAWLEIKYTAPDEKEAKDISEDISKYFLSLDYSDNLSGSVDNIDLVLEDRAQLWAEEWFPKTESMLEISLHCYNWTNVNEGEKVFQMGSFEIDEIELQGFPTTVHLKAVSVVGNSTLRGVQRNQTWENISIWKCADDICQRNNLKLYWDCADNPNLDHIEQADESDLHFLMRICQDNGRSLKVTPDQVIIFDDDKMEQQEPILEIVKPGLNDHNPKYALVHMLSNYSLKIKTRDIYWKCVVRYQKGKKKEVIQGEFVNPDMEKGNVLHAGDQVENQAEAERLAKKKLRDANKEQFTGTFSSLGDFRISAGLTAILTGFGVCDGKYIITKAAHRIGSTYTTEFDVRKCLNGY</sequence>
<evidence type="ECO:0000313" key="1">
    <source>
        <dbReference type="EMBL" id="MSU09210.1"/>
    </source>
</evidence>
<protein>
    <submittedName>
        <fullName evidence="1">Transcriptional regulator</fullName>
    </submittedName>
</protein>
<keyword evidence="2" id="KW-1185">Reference proteome</keyword>
<comment type="caution">
    <text evidence="1">The sequence shown here is derived from an EMBL/GenBank/DDBJ whole genome shotgun (WGS) entry which is preliminary data.</text>
</comment>
<reference evidence="1 2" key="1">
    <citation type="submission" date="2019-08" db="EMBL/GenBank/DDBJ databases">
        <title>In-depth cultivation of the pig gut microbiome towards novel bacterial diversity and tailored functional studies.</title>
        <authorList>
            <person name="Wylensek D."/>
            <person name="Hitch T.C.A."/>
            <person name="Clavel T."/>
        </authorList>
    </citation>
    <scope>NUCLEOTIDE SEQUENCE [LARGE SCALE GENOMIC DNA]</scope>
    <source>
        <strain evidence="1 2">WCA-693-APC-5D-A</strain>
    </source>
</reference>